<dbReference type="CDD" id="cd00054">
    <property type="entry name" value="EGF_CA"/>
    <property type="match status" value="1"/>
</dbReference>
<dbReference type="KEGG" id="hhy:Halhy_3782"/>
<dbReference type="Gene3D" id="2.10.25.10">
    <property type="entry name" value="Laminin"/>
    <property type="match status" value="1"/>
</dbReference>
<dbReference type="eggNOG" id="ENOG502ZM10">
    <property type="taxonomic scope" value="Bacteria"/>
</dbReference>
<dbReference type="EMBL" id="CP002691">
    <property type="protein sequence ID" value="AEE51634.1"/>
    <property type="molecule type" value="Genomic_DNA"/>
</dbReference>
<reference evidence="3 4" key="1">
    <citation type="journal article" date="2011" name="Stand. Genomic Sci.">
        <title>Complete genome sequence of Haliscomenobacter hydrossis type strain (O).</title>
        <authorList>
            <consortium name="US DOE Joint Genome Institute (JGI-PGF)"/>
            <person name="Daligault H."/>
            <person name="Lapidus A."/>
            <person name="Zeytun A."/>
            <person name="Nolan M."/>
            <person name="Lucas S."/>
            <person name="Del Rio T.G."/>
            <person name="Tice H."/>
            <person name="Cheng J.F."/>
            <person name="Tapia R."/>
            <person name="Han C."/>
            <person name="Goodwin L."/>
            <person name="Pitluck S."/>
            <person name="Liolios K."/>
            <person name="Pagani I."/>
            <person name="Ivanova N."/>
            <person name="Huntemann M."/>
            <person name="Mavromatis K."/>
            <person name="Mikhailova N."/>
            <person name="Pati A."/>
            <person name="Chen A."/>
            <person name="Palaniappan K."/>
            <person name="Land M."/>
            <person name="Hauser L."/>
            <person name="Brambilla E.M."/>
            <person name="Rohde M."/>
            <person name="Verbarg S."/>
            <person name="Goker M."/>
            <person name="Bristow J."/>
            <person name="Eisen J.A."/>
            <person name="Markowitz V."/>
            <person name="Hugenholtz P."/>
            <person name="Kyrpides N.C."/>
            <person name="Klenk H.P."/>
            <person name="Woyke T."/>
        </authorList>
    </citation>
    <scope>NUCLEOTIDE SEQUENCE [LARGE SCALE GENOMIC DNA]</scope>
    <source>
        <strain evidence="4">ATCC 27775 / DSM 1100 / LMG 10767 / O</strain>
    </source>
</reference>
<dbReference type="Proteomes" id="UP000008461">
    <property type="component" value="Chromosome"/>
</dbReference>
<sequence length="194" mass="21638">MKTKSYFLYLALCGFLLLFGAISCKKEDPCESKTCLNSGTCDDGTCDCTERWTGETCGTQQTPKVIKFTKLVLTKYPAKTTTGGNWDPSDGADVYMKIFKGTTLIWTGPVFPFPLDPTSSLQPSFSPATKPELTSPLDEYVIELWDKDTAPDTDDYMGGLKFKAYNETNNFPEKLRIECSTCSTGYEVDLEYTF</sequence>
<name>F4L147_HALH1</name>
<gene>
    <name evidence="3" type="ordered locus">Halhy_3782</name>
</gene>
<dbReference type="AlphaFoldDB" id="F4L147"/>
<dbReference type="SUPFAM" id="SSF57196">
    <property type="entry name" value="EGF/Laminin"/>
    <property type="match status" value="1"/>
</dbReference>
<feature type="domain" description="EGF-like" evidence="2">
    <location>
        <begin position="26"/>
        <end position="58"/>
    </location>
</feature>
<proteinExistence type="predicted"/>
<protein>
    <submittedName>
        <fullName evidence="3">EGF, extracellular</fullName>
    </submittedName>
</protein>
<feature type="signal peptide" evidence="1">
    <location>
        <begin position="1"/>
        <end position="20"/>
    </location>
</feature>
<evidence type="ECO:0000313" key="3">
    <source>
        <dbReference type="EMBL" id="AEE51634.1"/>
    </source>
</evidence>
<evidence type="ECO:0000313" key="4">
    <source>
        <dbReference type="Proteomes" id="UP000008461"/>
    </source>
</evidence>
<feature type="chain" id="PRO_5003310532" evidence="1">
    <location>
        <begin position="21"/>
        <end position="194"/>
    </location>
</feature>
<organism evidence="3 4">
    <name type="scientific">Haliscomenobacter hydrossis (strain ATCC 27775 / DSM 1100 / LMG 10767 / O)</name>
    <dbReference type="NCBI Taxonomy" id="760192"/>
    <lineage>
        <taxon>Bacteria</taxon>
        <taxon>Pseudomonadati</taxon>
        <taxon>Bacteroidota</taxon>
        <taxon>Saprospiria</taxon>
        <taxon>Saprospirales</taxon>
        <taxon>Haliscomenobacteraceae</taxon>
        <taxon>Haliscomenobacter</taxon>
    </lineage>
</organism>
<dbReference type="RefSeq" id="WP_013766173.1">
    <property type="nucleotide sequence ID" value="NC_015510.1"/>
</dbReference>
<reference key="2">
    <citation type="submission" date="2011-04" db="EMBL/GenBank/DDBJ databases">
        <title>Complete sequence of chromosome of Haliscomenobacter hydrossis DSM 1100.</title>
        <authorList>
            <consortium name="US DOE Joint Genome Institute (JGI-PGF)"/>
            <person name="Lucas S."/>
            <person name="Han J."/>
            <person name="Lapidus A."/>
            <person name="Bruce D."/>
            <person name="Goodwin L."/>
            <person name="Pitluck S."/>
            <person name="Peters L."/>
            <person name="Kyrpides N."/>
            <person name="Mavromatis K."/>
            <person name="Ivanova N."/>
            <person name="Ovchinnikova G."/>
            <person name="Pagani I."/>
            <person name="Daligault H."/>
            <person name="Detter J.C."/>
            <person name="Han C."/>
            <person name="Land M."/>
            <person name="Hauser L."/>
            <person name="Markowitz V."/>
            <person name="Cheng J.-F."/>
            <person name="Hugenholtz P."/>
            <person name="Woyke T."/>
            <person name="Wu D."/>
            <person name="Verbarg S."/>
            <person name="Frueling A."/>
            <person name="Brambilla E."/>
            <person name="Klenk H.-P."/>
            <person name="Eisen J.A."/>
        </authorList>
    </citation>
    <scope>NUCLEOTIDE SEQUENCE</scope>
    <source>
        <strain>DSM 1100</strain>
    </source>
</reference>
<dbReference type="PROSITE" id="PS50026">
    <property type="entry name" value="EGF_3"/>
    <property type="match status" value="1"/>
</dbReference>
<accession>F4L147</accession>
<dbReference type="OrthoDB" id="9765957at2"/>
<dbReference type="HOGENOM" id="CLU_1400773_0_0_10"/>
<keyword evidence="4" id="KW-1185">Reference proteome</keyword>
<evidence type="ECO:0000256" key="1">
    <source>
        <dbReference type="SAM" id="SignalP"/>
    </source>
</evidence>
<dbReference type="InterPro" id="IPR000742">
    <property type="entry name" value="EGF"/>
</dbReference>
<dbReference type="PROSITE" id="PS51257">
    <property type="entry name" value="PROKAR_LIPOPROTEIN"/>
    <property type="match status" value="1"/>
</dbReference>
<dbReference type="PROSITE" id="PS00022">
    <property type="entry name" value="EGF_1"/>
    <property type="match status" value="1"/>
</dbReference>
<keyword evidence="1" id="KW-0732">Signal</keyword>
<evidence type="ECO:0000259" key="2">
    <source>
        <dbReference type="PROSITE" id="PS50026"/>
    </source>
</evidence>